<dbReference type="InterPro" id="IPR033425">
    <property type="entry name" value="MASE3"/>
</dbReference>
<evidence type="ECO:0000256" key="4">
    <source>
        <dbReference type="ARBA" id="ARBA00051114"/>
    </source>
</evidence>
<dbReference type="Gene3D" id="3.20.20.450">
    <property type="entry name" value="EAL domain"/>
    <property type="match status" value="1"/>
</dbReference>
<dbReference type="Proteomes" id="UP000002171">
    <property type="component" value="Unassembled WGS sequence"/>
</dbReference>
<proteinExistence type="predicted"/>
<dbReference type="InterPro" id="IPR029787">
    <property type="entry name" value="Nucleotide_cyclase"/>
</dbReference>
<dbReference type="SMART" id="SM00267">
    <property type="entry name" value="GGDEF"/>
    <property type="match status" value="1"/>
</dbReference>
<dbReference type="InterPro" id="IPR035919">
    <property type="entry name" value="EAL_sf"/>
</dbReference>
<dbReference type="CDD" id="cd01949">
    <property type="entry name" value="GGDEF"/>
    <property type="match status" value="1"/>
</dbReference>
<feature type="transmembrane region" description="Helical" evidence="5">
    <location>
        <begin position="201"/>
        <end position="222"/>
    </location>
</feature>
<reference evidence="8 9" key="1">
    <citation type="submission" date="2006-02" db="EMBL/GenBank/DDBJ databases">
        <authorList>
            <person name="Pinhassi J."/>
            <person name="Pedros-Alio C."/>
            <person name="Ferriera S."/>
            <person name="Johnson J."/>
            <person name="Kravitz S."/>
            <person name="Halpern A."/>
            <person name="Remington K."/>
            <person name="Beeson K."/>
            <person name="Tran B."/>
            <person name="Rogers Y.-H."/>
            <person name="Friedman R."/>
            <person name="Venter J.C."/>
        </authorList>
    </citation>
    <scope>NUCLEOTIDE SEQUENCE [LARGE SCALE GENOMIC DNA]</scope>
    <source>
        <strain evidence="8 9">MED92</strain>
    </source>
</reference>
<evidence type="ECO:0000313" key="8">
    <source>
        <dbReference type="EMBL" id="EAR62640.1"/>
    </source>
</evidence>
<dbReference type="Pfam" id="PF17159">
    <property type="entry name" value="MASE3"/>
    <property type="match status" value="1"/>
</dbReference>
<sequence length="852" mass="97250">MTERSVNPLFSTALWLPAALASIFLLIIAQFSFLFFHTLAEFFSIIVSFVMFAFAWSTRRFIRNNFLLFLACGYFWVGALDLLHTLTYRGMQLLNEHHTHDDIAIQFWIGTRYLEALILLYSPFAARQKVRGKPIFFLFACISLIITVLVFNDLFPRTFIDGEGLTDFKIYSEYLIDLILLAALISLFRCGEGIRYREKQLIAASIVMTMLAELAFTFYVSVYGLSNIVGHLFKLASYWLIFNAIVISNIKKPYSELLASERRFRRLFENNEVALWNVDLSGVHGELENLRKRGVTNLRQHLYENREIAPALADTIHITDINTASLELFSAETDLDPRAQSEQLMRTLPMSMFVEQLCAIWERQPNIRHEVVFRNVDNEELAAIVSFQIPETILEYANVPVSVVDITQRKQDEQKIWRQANFDQLTGLANRNYFTDSLSHTIDLAERQGDKFALLYIDLDRFKQVNDTLGHSMGDKLLNDAAKRLKENSRKSDIIARLAGDEFAILLSGTGRPEVIEPLVTKLLNSLAAPYDLSGNETTISASIGIALFPEDGCEVADLLRKADSAMYKAKEDGRNNFHFFTEEIEKEALRKRQLEQDLNRAIENQEFELYYQPIETLDAEVISAEALIRWNHPLRGLVSPIEFIPFMEETSLIAPLGEWILKQACQDAMHWDHHCSVPPKVSVNISTRQFQNQNMPALVKQILTDTGLSADRLTLEITESLMIDDEDSTIHQLNSLRLMGVALSVDDFGTGYSSLSYLKKFPVSYLKIDRSFIQGLPNCQEDSALVEAILSMAESLRLQVVAEGVETSSQANYLASLKCRYIQGYWLSKPIPQHDFCNYLNTKLNSHQSRT</sequence>
<dbReference type="Gene3D" id="3.30.70.270">
    <property type="match status" value="1"/>
</dbReference>
<feature type="transmembrane region" description="Helical" evidence="5">
    <location>
        <begin position="103"/>
        <end position="122"/>
    </location>
</feature>
<keyword evidence="9" id="KW-1185">Reference proteome</keyword>
<accession>A0A7U8C6U1</accession>
<feature type="transmembrane region" description="Helical" evidence="5">
    <location>
        <begin position="134"/>
        <end position="151"/>
    </location>
</feature>
<feature type="domain" description="EAL" evidence="6">
    <location>
        <begin position="592"/>
        <end position="845"/>
    </location>
</feature>
<dbReference type="SUPFAM" id="SSF55073">
    <property type="entry name" value="Nucleotide cyclase"/>
    <property type="match status" value="1"/>
</dbReference>
<comment type="catalytic activity">
    <reaction evidence="4">
        <text>3',3'-c-di-GMP + H2O = 5'-phosphoguanylyl(3'-&gt;5')guanosine + H(+)</text>
        <dbReference type="Rhea" id="RHEA:24902"/>
        <dbReference type="ChEBI" id="CHEBI:15377"/>
        <dbReference type="ChEBI" id="CHEBI:15378"/>
        <dbReference type="ChEBI" id="CHEBI:58754"/>
        <dbReference type="ChEBI" id="CHEBI:58805"/>
        <dbReference type="EC" id="3.1.4.52"/>
    </reaction>
    <physiologicalReaction direction="left-to-right" evidence="4">
        <dbReference type="Rhea" id="RHEA:24903"/>
    </physiologicalReaction>
</comment>
<dbReference type="InterPro" id="IPR001633">
    <property type="entry name" value="EAL_dom"/>
</dbReference>
<dbReference type="SUPFAM" id="SSF141868">
    <property type="entry name" value="EAL domain-like"/>
    <property type="match status" value="1"/>
</dbReference>
<keyword evidence="5" id="KW-0472">Membrane</keyword>
<dbReference type="EC" id="3.1.4.52" evidence="2"/>
<dbReference type="SMART" id="SM00052">
    <property type="entry name" value="EAL"/>
    <property type="match status" value="1"/>
</dbReference>
<dbReference type="GO" id="GO:0071111">
    <property type="term" value="F:cyclic-guanylate-specific phosphodiesterase activity"/>
    <property type="evidence" value="ECO:0007669"/>
    <property type="project" value="UniProtKB-EC"/>
</dbReference>
<dbReference type="Pfam" id="PF00563">
    <property type="entry name" value="EAL"/>
    <property type="match status" value="1"/>
</dbReference>
<dbReference type="EMBL" id="AAOW01000002">
    <property type="protein sequence ID" value="EAR62640.1"/>
    <property type="molecule type" value="Genomic_DNA"/>
</dbReference>
<keyword evidence="3" id="KW-0973">c-di-GMP</keyword>
<dbReference type="RefSeq" id="WP_007021658.1">
    <property type="nucleotide sequence ID" value="NZ_CH724126.1"/>
</dbReference>
<dbReference type="PANTHER" id="PTHR44757:SF2">
    <property type="entry name" value="BIOFILM ARCHITECTURE MAINTENANCE PROTEIN MBAA"/>
    <property type="match status" value="1"/>
</dbReference>
<dbReference type="FunFam" id="3.30.70.270:FF:000001">
    <property type="entry name" value="Diguanylate cyclase domain protein"/>
    <property type="match status" value="1"/>
</dbReference>
<feature type="domain" description="GGDEF" evidence="7">
    <location>
        <begin position="450"/>
        <end position="583"/>
    </location>
</feature>
<dbReference type="InterPro" id="IPR052155">
    <property type="entry name" value="Biofilm_reg_signaling"/>
</dbReference>
<evidence type="ECO:0000256" key="3">
    <source>
        <dbReference type="ARBA" id="ARBA00022636"/>
    </source>
</evidence>
<dbReference type="AlphaFoldDB" id="A0A7U8C6U1"/>
<comment type="caution">
    <text evidence="8">The sequence shown here is derived from an EMBL/GenBank/DDBJ whole genome shotgun (WGS) entry which is preliminary data.</text>
</comment>
<feature type="transmembrane region" description="Helical" evidence="5">
    <location>
        <begin position="42"/>
        <end position="58"/>
    </location>
</feature>
<dbReference type="GO" id="GO:0071732">
    <property type="term" value="P:cellular response to nitric oxide"/>
    <property type="evidence" value="ECO:0007669"/>
    <property type="project" value="UniProtKB-ARBA"/>
</dbReference>
<comment type="cofactor">
    <cofactor evidence="1">
        <name>Mg(2+)</name>
        <dbReference type="ChEBI" id="CHEBI:18420"/>
    </cofactor>
</comment>
<evidence type="ECO:0000313" key="9">
    <source>
        <dbReference type="Proteomes" id="UP000002171"/>
    </source>
</evidence>
<evidence type="ECO:0000259" key="7">
    <source>
        <dbReference type="PROSITE" id="PS50887"/>
    </source>
</evidence>
<evidence type="ECO:0000256" key="2">
    <source>
        <dbReference type="ARBA" id="ARBA00012282"/>
    </source>
</evidence>
<dbReference type="PROSITE" id="PS50883">
    <property type="entry name" value="EAL"/>
    <property type="match status" value="1"/>
</dbReference>
<keyword evidence="5" id="KW-1133">Transmembrane helix</keyword>
<dbReference type="Pfam" id="PF00990">
    <property type="entry name" value="GGDEF"/>
    <property type="match status" value="1"/>
</dbReference>
<feature type="transmembrane region" description="Helical" evidence="5">
    <location>
        <begin position="171"/>
        <end position="189"/>
    </location>
</feature>
<dbReference type="NCBIfam" id="TIGR00254">
    <property type="entry name" value="GGDEF"/>
    <property type="match status" value="1"/>
</dbReference>
<dbReference type="PROSITE" id="PS50887">
    <property type="entry name" value="GGDEF"/>
    <property type="match status" value="1"/>
</dbReference>
<gene>
    <name evidence="8" type="ORF">MED92_05963</name>
</gene>
<dbReference type="PANTHER" id="PTHR44757">
    <property type="entry name" value="DIGUANYLATE CYCLASE DGCP"/>
    <property type="match status" value="1"/>
</dbReference>
<name>A0A7U8C6U1_NEPCE</name>
<dbReference type="OrthoDB" id="9804951at2"/>
<dbReference type="InterPro" id="IPR043128">
    <property type="entry name" value="Rev_trsase/Diguanyl_cyclase"/>
</dbReference>
<feature type="transmembrane region" description="Helical" evidence="5">
    <location>
        <begin position="12"/>
        <end position="36"/>
    </location>
</feature>
<evidence type="ECO:0000259" key="6">
    <source>
        <dbReference type="PROSITE" id="PS50883"/>
    </source>
</evidence>
<dbReference type="FunFam" id="3.20.20.450:FF:000001">
    <property type="entry name" value="Cyclic di-GMP phosphodiesterase yahA"/>
    <property type="match status" value="1"/>
</dbReference>
<feature type="transmembrane region" description="Helical" evidence="5">
    <location>
        <begin position="65"/>
        <end position="83"/>
    </location>
</feature>
<protein>
    <recommendedName>
        <fullName evidence="2">cyclic-guanylate-specific phosphodiesterase</fullName>
        <ecNumber evidence="2">3.1.4.52</ecNumber>
    </recommendedName>
</protein>
<organism evidence="8 9">
    <name type="scientific">Neptuniibacter caesariensis</name>
    <dbReference type="NCBI Taxonomy" id="207954"/>
    <lineage>
        <taxon>Bacteria</taxon>
        <taxon>Pseudomonadati</taxon>
        <taxon>Pseudomonadota</taxon>
        <taxon>Gammaproteobacteria</taxon>
        <taxon>Oceanospirillales</taxon>
        <taxon>Oceanospirillaceae</taxon>
        <taxon>Neptuniibacter</taxon>
    </lineage>
</organism>
<dbReference type="InterPro" id="IPR000160">
    <property type="entry name" value="GGDEF_dom"/>
</dbReference>
<evidence type="ECO:0000256" key="5">
    <source>
        <dbReference type="SAM" id="Phobius"/>
    </source>
</evidence>
<keyword evidence="5" id="KW-0812">Transmembrane</keyword>
<dbReference type="CDD" id="cd01948">
    <property type="entry name" value="EAL"/>
    <property type="match status" value="1"/>
</dbReference>
<evidence type="ECO:0000256" key="1">
    <source>
        <dbReference type="ARBA" id="ARBA00001946"/>
    </source>
</evidence>